<keyword evidence="5" id="KW-0464">Manganese</keyword>
<evidence type="ECO:0000256" key="2">
    <source>
        <dbReference type="ARBA" id="ARBA00022438"/>
    </source>
</evidence>
<evidence type="ECO:0000313" key="7">
    <source>
        <dbReference type="EMBL" id="AWL10964.1"/>
    </source>
</evidence>
<keyword evidence="2 7" id="KW-0031">Aminopeptidase</keyword>
<dbReference type="SUPFAM" id="SSF53187">
    <property type="entry name" value="Zn-dependent exopeptidases"/>
    <property type="match status" value="1"/>
</dbReference>
<dbReference type="Pfam" id="PF00883">
    <property type="entry name" value="Peptidase_M17"/>
    <property type="match status" value="1"/>
</dbReference>
<dbReference type="EMBL" id="CP029347">
    <property type="protein sequence ID" value="AWL10964.1"/>
    <property type="molecule type" value="Genomic_DNA"/>
</dbReference>
<keyword evidence="3" id="KW-0645">Protease</keyword>
<feature type="domain" description="Cytosol aminopeptidase" evidence="6">
    <location>
        <begin position="345"/>
        <end position="352"/>
    </location>
</feature>
<reference evidence="7 8" key="1">
    <citation type="submission" date="2018-05" db="EMBL/GenBank/DDBJ databases">
        <title>Salinimonas sp. HMF8227 Genome sequencing and assembly.</title>
        <authorList>
            <person name="Kang H."/>
            <person name="Kang J."/>
            <person name="Cha I."/>
            <person name="Kim H."/>
            <person name="Joh K."/>
        </authorList>
    </citation>
    <scope>NUCLEOTIDE SEQUENCE [LARGE SCALE GENOMIC DNA]</scope>
    <source>
        <strain evidence="7 8">HMF8227</strain>
    </source>
</reference>
<proteinExistence type="inferred from homology"/>
<evidence type="ECO:0000256" key="5">
    <source>
        <dbReference type="ARBA" id="ARBA00023211"/>
    </source>
</evidence>
<dbReference type="InterPro" id="IPR011356">
    <property type="entry name" value="Leucine_aapep/pepB"/>
</dbReference>
<dbReference type="GO" id="GO:0005737">
    <property type="term" value="C:cytoplasm"/>
    <property type="evidence" value="ECO:0007669"/>
    <property type="project" value="InterPro"/>
</dbReference>
<evidence type="ECO:0000313" key="8">
    <source>
        <dbReference type="Proteomes" id="UP000245728"/>
    </source>
</evidence>
<accession>A0A2S2DZY9</accession>
<dbReference type="GO" id="GO:0070006">
    <property type="term" value="F:metalloaminopeptidase activity"/>
    <property type="evidence" value="ECO:0007669"/>
    <property type="project" value="InterPro"/>
</dbReference>
<dbReference type="GO" id="GO:0030145">
    <property type="term" value="F:manganese ion binding"/>
    <property type="evidence" value="ECO:0007669"/>
    <property type="project" value="InterPro"/>
</dbReference>
<comment type="similarity">
    <text evidence="1">Belongs to the peptidase M17 family.</text>
</comment>
<dbReference type="EC" id="3.4.11.1" evidence="7"/>
<name>A0A2S2DZY9_9ALTE</name>
<dbReference type="AlphaFoldDB" id="A0A2S2DZY9"/>
<keyword evidence="4 7" id="KW-0378">Hydrolase</keyword>
<dbReference type="GO" id="GO:0006508">
    <property type="term" value="P:proteolysis"/>
    <property type="evidence" value="ECO:0007669"/>
    <property type="project" value="UniProtKB-KW"/>
</dbReference>
<evidence type="ECO:0000256" key="3">
    <source>
        <dbReference type="ARBA" id="ARBA00022670"/>
    </source>
</evidence>
<dbReference type="PRINTS" id="PR00481">
    <property type="entry name" value="LAMNOPPTDASE"/>
</dbReference>
<dbReference type="PANTHER" id="PTHR11963:SF48">
    <property type="entry name" value="DIPEPTIDASE B, ISOFORM A"/>
    <property type="match status" value="1"/>
</dbReference>
<dbReference type="OrthoDB" id="6395216at2"/>
<gene>
    <name evidence="7" type="primary">carP</name>
    <name evidence="7" type="ORF">HMF8227_00468</name>
</gene>
<evidence type="ECO:0000259" key="6">
    <source>
        <dbReference type="PROSITE" id="PS00631"/>
    </source>
</evidence>
<organism evidence="7 8">
    <name type="scientific">Saliniradius amylolyticus</name>
    <dbReference type="NCBI Taxonomy" id="2183582"/>
    <lineage>
        <taxon>Bacteria</taxon>
        <taxon>Pseudomonadati</taxon>
        <taxon>Pseudomonadota</taxon>
        <taxon>Gammaproteobacteria</taxon>
        <taxon>Alteromonadales</taxon>
        <taxon>Alteromonadaceae</taxon>
        <taxon>Saliniradius</taxon>
    </lineage>
</organism>
<dbReference type="InterPro" id="IPR000819">
    <property type="entry name" value="Peptidase_M17_C"/>
</dbReference>
<dbReference type="RefSeq" id="WP_109338641.1">
    <property type="nucleotide sequence ID" value="NZ_CP029347.1"/>
</dbReference>
<evidence type="ECO:0000256" key="1">
    <source>
        <dbReference type="ARBA" id="ARBA00009528"/>
    </source>
</evidence>
<dbReference type="KEGG" id="salh:HMF8227_00468"/>
<protein>
    <submittedName>
        <fullName evidence="7">Leucyl aminopeptidase</fullName>
        <ecNumber evidence="7">3.4.11.1</ecNumber>
    </submittedName>
</protein>
<dbReference type="Gene3D" id="3.40.630.10">
    <property type="entry name" value="Zn peptidases"/>
    <property type="match status" value="1"/>
</dbReference>
<dbReference type="Proteomes" id="UP000245728">
    <property type="component" value="Chromosome"/>
</dbReference>
<evidence type="ECO:0000256" key="4">
    <source>
        <dbReference type="ARBA" id="ARBA00022801"/>
    </source>
</evidence>
<dbReference type="PROSITE" id="PS00631">
    <property type="entry name" value="CYTOSOL_AP"/>
    <property type="match status" value="1"/>
</dbReference>
<keyword evidence="8" id="KW-1185">Reference proteome</keyword>
<dbReference type="PANTHER" id="PTHR11963">
    <property type="entry name" value="LEUCINE AMINOPEPTIDASE-RELATED"/>
    <property type="match status" value="1"/>
</dbReference>
<sequence>MAFPKPFRVTNLNKALEPDGDWDAVIFIAPNYDHIDNLQIKENIDAHHRIDSRVGQEPLLLISSDIAGGRLIYSPTGPLERDYDDVRRFGDAAKAAAKIALDAGARHPVMVLSGVPDNEDYAHAIEVAYLNFCQALWQPLEAREALTEEKLEPIAEVGIYAPDQTDLDWLAGVESGRRVARDLCGTEPERMSPPGFAAYCEQTFKNSEVACTVISDDDVLRKNYPLLHAVARASTHVPRHQPRVVRLEYTGEGEIQQTLFIVGKGIVYDTGGADLKTDGHMAGMSRDKGGAAAAAGFMKILAELKPKGIKVVAALGVVRNSIGSDAFVADEIITAHSGVRVRIGNTDAEGRLVMADLLSELREEAQQAVSPTLFTIATLTGHVVKCYGQYTACVENGPARSLHLGDKLVEQADQWGDPAEVTRSRREDYEFIKGRTQADDVLSSNNASSAATSRGHQFPMAFLDVASGLAKNGSDSDKPLPYMHLDIAGSAIDGPDIQHNHPSGAPVVALAARYLRSVD</sequence>